<dbReference type="PANTHER" id="PTHR24256">
    <property type="entry name" value="TRYPTASE-RELATED"/>
    <property type="match status" value="1"/>
</dbReference>
<reference evidence="14" key="2">
    <citation type="journal article" date="2002" name="Genome Biol.">
        <title>Finishing a whole-genome shotgun: release 3 of the Drosophila melanogaster euchromatic genome sequence.</title>
        <authorList>
            <person name="Celniker S.E."/>
            <person name="Wheeler D.A."/>
            <person name="Kronmiller B."/>
            <person name="Carlson J.W."/>
            <person name="Halpern A."/>
            <person name="Patel S."/>
            <person name="Adams M."/>
            <person name="Champe M."/>
            <person name="Dugan S.P."/>
            <person name="Frise E."/>
            <person name="Hodgson A."/>
            <person name="George R.A."/>
            <person name="Hoskins R.A."/>
            <person name="Laverty T."/>
            <person name="Muzny D.M."/>
            <person name="Nelson C.R."/>
            <person name="Pacleb J.M."/>
            <person name="Park S."/>
            <person name="Pfeiffer B.D."/>
            <person name="Richards S."/>
            <person name="Sodergren E.J."/>
            <person name="Svirskas R."/>
            <person name="Tabor P.E."/>
            <person name="Wan K."/>
            <person name="Stapleton M."/>
            <person name="Sutton G.G."/>
            <person name="Venter C."/>
            <person name="Weinstock G."/>
            <person name="Scherer S.E."/>
            <person name="Myers E.W."/>
            <person name="Gibbs R.A."/>
            <person name="Rubin G.M."/>
        </authorList>
    </citation>
    <scope>NUCLEOTIDE SEQUENCE [LARGE SCALE GENOMIC DNA]</scope>
    <source>
        <strain evidence="14">Berkeley</strain>
    </source>
</reference>
<keyword evidence="14" id="KW-1185">Reference proteome</keyword>
<evidence type="ECO:0000313" key="11">
    <source>
        <dbReference type="EMBL" id="AAN13805.2"/>
    </source>
</evidence>
<reference evidence="11" key="15">
    <citation type="submission" date="2023-12" db="EMBL/GenBank/DDBJ databases">
        <authorList>
            <consortium name="FlyBase"/>
        </authorList>
    </citation>
    <scope>NUCLEOTIDE SEQUENCE</scope>
</reference>
<evidence type="ECO:0000256" key="5">
    <source>
        <dbReference type="ARBA" id="ARBA00022837"/>
    </source>
</evidence>
<dbReference type="SUPFAM" id="SSF50494">
    <property type="entry name" value="Trypsin-like serine proteases"/>
    <property type="match status" value="1"/>
</dbReference>
<feature type="domain" description="Peptidase S1" evidence="10">
    <location>
        <begin position="104"/>
        <end position="362"/>
    </location>
</feature>
<keyword evidence="4 9" id="KW-0720">Serine protease</keyword>
<keyword evidence="6" id="KW-0865">Zymogen</keyword>
<accession>A8E6X8</accession>
<dbReference type="RefSeq" id="NP_732440.2">
    <property type="nucleotide sequence ID" value="NM_169868.3"/>
</dbReference>
<evidence type="ECO:0000256" key="8">
    <source>
        <dbReference type="ARBA" id="ARBA00024195"/>
    </source>
</evidence>
<dbReference type="BioGRID-ORCS" id="326126">
    <property type="hits" value="0 hits in 1 CRISPR screen"/>
</dbReference>
<dbReference type="GO" id="GO:0045087">
    <property type="term" value="P:innate immune response"/>
    <property type="evidence" value="ECO:0000318"/>
    <property type="project" value="GO_Central"/>
</dbReference>
<dbReference type="FunFam" id="2.40.10.10:FF:000068">
    <property type="entry name" value="transmembrane protease serine 2"/>
    <property type="match status" value="1"/>
</dbReference>
<evidence type="ECO:0000313" key="13">
    <source>
        <dbReference type="FlyBase" id="FBgn0051220"/>
    </source>
</evidence>
<reference evidence="14" key="3">
    <citation type="journal article" date="2002" name="Genome Biol.">
        <title>Annotation of the Drosophila melanogaster euchromatic genome: a systematic review.</title>
        <authorList>
            <person name="Misra S."/>
            <person name="Crosby M.A."/>
            <person name="Mungall C.J."/>
            <person name="Matthews B.B."/>
            <person name="Campbell K.S."/>
            <person name="Hradecky P."/>
            <person name="Huang Y."/>
            <person name="Kaminker J.S."/>
            <person name="Millburn G.H."/>
            <person name="Prochnik S.E."/>
            <person name="Smith C.D."/>
            <person name="Tupy J.L."/>
            <person name="Whitfied E.J."/>
            <person name="Bayraktaroglu L."/>
            <person name="Berman B.P."/>
            <person name="Bettencourt B.R."/>
            <person name="Celniker S.E."/>
            <person name="de Grey A.D."/>
            <person name="Drysdale R.A."/>
            <person name="Harris N.L."/>
            <person name="Richter J."/>
            <person name="Russo S."/>
            <person name="Schroeder A.J."/>
            <person name="Shu S.Q."/>
            <person name="Stapleton M."/>
            <person name="Yamada C."/>
            <person name="Ashburner M."/>
            <person name="Gelbart W.M."/>
            <person name="Rubin G.M."/>
            <person name="Lewis S.E."/>
        </authorList>
    </citation>
    <scope>GENOME REANNOTATION</scope>
    <source>
        <strain evidence="14">Berkeley</strain>
    </source>
</reference>
<dbReference type="InterPro" id="IPR001314">
    <property type="entry name" value="Peptidase_S1A"/>
</dbReference>
<dbReference type="PaxDb" id="7227-FBpp0291554"/>
<sequence length="363" mass="41038">MCARKRTEGNLCRRHKSGCSANQYKLCEPDEECIRLKDCRPIYYNVRRNRLSGSAKVNISQTRMCGVSVRDRKRYKRIYICCPKPANTLPSYPDCGKPQTTNRVIGGTEPNLNEYPWLAMLLYRNRSAFNPDRELVPSCGGSLINTRYVLTAAHCVTDTVLQIQRVRLGEHTTSHNPDCISRGARIVCAPTHLDIDVESITSHNDYDPANYTFRNDIALVRLKEPVRYTMAYYPICVLDYPRSLMKFKMYVAGWGKTGMFDTGSKVLKHAAVKVRKPEECSEKYAHRHFGPRFQICAGGLDNRGTCDGDSGSPLMGTSGRSYETITFLAGITSYGGPCGTIGWPSVFTRTAKFYKWIRAHLRP</sequence>
<reference evidence="11" key="16">
    <citation type="submission" date="2024-06" db="EMBL/GenBank/DDBJ databases">
        <title>Drosophila melanogaster release 4 sequence.</title>
        <authorList>
            <consortium name="Berkeley Drosophila Genome Project"/>
            <person name="Celniker S."/>
            <person name="Carlson J."/>
            <person name="Wan K."/>
            <person name="Pfeiffer B."/>
            <person name="Frise E."/>
            <person name="George R."/>
            <person name="Hoskins R."/>
            <person name="Stapleton M."/>
            <person name="Pacleb J."/>
            <person name="Park S."/>
            <person name="Svirskas R."/>
            <person name="Smith E."/>
            <person name="Yu C."/>
            <person name="Rubin G."/>
        </authorList>
    </citation>
    <scope>NUCLEOTIDE SEQUENCE</scope>
</reference>
<dbReference type="UCSC" id="CG31220-RA">
    <property type="organism name" value="d. melanogaster"/>
</dbReference>
<dbReference type="OMA" id="AYYPICV"/>
<keyword evidence="5" id="KW-0106">Calcium</keyword>
<dbReference type="OrthoDB" id="8250810at2759"/>
<reference evidence="12" key="10">
    <citation type="submission" date="2007-10" db="EMBL/GenBank/DDBJ databases">
        <authorList>
            <person name="Stapleton M."/>
            <person name="Carlson J."/>
            <person name="Frise E."/>
            <person name="Kapadia B."/>
            <person name="Park S."/>
            <person name="Wan K."/>
            <person name="Yu C."/>
            <person name="Celniker S."/>
        </authorList>
    </citation>
    <scope>NUCLEOTIDE SEQUENCE</scope>
</reference>
<reference evidence="11 14" key="9">
    <citation type="journal article" date="2007" name="Science">
        <title>Sequence finishing and mapping of Drosophila melanogaster heterochromatin.</title>
        <authorList>
            <person name="Hoskins R.A."/>
            <person name="Carlson J.W."/>
            <person name="Kennedy C."/>
            <person name="Acevedo D."/>
            <person name="Evans-Holm M."/>
            <person name="Frise E."/>
            <person name="Wan K.H."/>
            <person name="Park S."/>
            <person name="Mendez-Lago M."/>
            <person name="Rossi F."/>
            <person name="Villasante A."/>
            <person name="Dimitri P."/>
            <person name="Karpen G.H."/>
            <person name="Celniker S.E."/>
        </authorList>
    </citation>
    <scope>NUCLEOTIDE SEQUENCE [LARGE SCALE GENOMIC DNA]</scope>
    <source>
        <strain evidence="14">Berkeley</strain>
    </source>
</reference>
<keyword evidence="1 9" id="KW-0645">Protease</keyword>
<dbReference type="Bgee" id="FBgn0051220">
    <property type="expression patterns" value="Expressed in seminal fluid secreting gland and 4 other cell types or tissues"/>
</dbReference>
<reference evidence="12" key="11">
    <citation type="submission" date="2008-06" db="EMBL/GenBank/DDBJ databases">
        <authorList>
            <person name="Carlson J."/>
            <person name="Booth B."/>
            <person name="Frise E."/>
            <person name="Park S."/>
            <person name="Wan K."/>
            <person name="Yu C."/>
            <person name="Celniker S."/>
        </authorList>
    </citation>
    <scope>NUCLEOTIDE SEQUENCE</scope>
</reference>
<dbReference type="EMBL" id="AE014297">
    <property type="protein sequence ID" value="AAN13805.2"/>
    <property type="molecule type" value="Genomic_DNA"/>
</dbReference>
<keyword evidence="7" id="KW-1015">Disulfide bond</keyword>
<dbReference type="DNASU" id="326126"/>
<dbReference type="STRING" id="7227.FBpp0291554"/>
<dbReference type="PROSITE" id="PS00135">
    <property type="entry name" value="TRYPSIN_SER"/>
    <property type="match status" value="1"/>
</dbReference>
<keyword evidence="3 9" id="KW-0378">Hydrolase</keyword>
<reference evidence="11 14" key="1">
    <citation type="journal article" date="2000" name="Science">
        <title>The genome sequence of Drosophila melanogaster.</title>
        <authorList>
            <person name="Adams M.D."/>
            <person name="Celniker S.E."/>
            <person name="Holt R.A."/>
            <person name="Evans C.A."/>
            <person name="Gocayne J.D."/>
            <person name="Amanatides P.G."/>
            <person name="Scherer S.E."/>
            <person name="Li P.W."/>
            <person name="Hoskins R.A."/>
            <person name="Galle R.F."/>
            <person name="George R.A."/>
            <person name="Lewis S.E."/>
            <person name="Richards S."/>
            <person name="Ashburner M."/>
            <person name="Henderson S.N."/>
            <person name="Sutton G.G."/>
            <person name="Wortman J.R."/>
            <person name="Yandell M.D."/>
            <person name="Zhang Q."/>
            <person name="Chen L.X."/>
            <person name="Brandon R.C."/>
            <person name="Rogers Y.H."/>
            <person name="Blazej R.G."/>
            <person name="Champe M."/>
            <person name="Pfeiffer B.D."/>
            <person name="Wan K.H."/>
            <person name="Doyle C."/>
            <person name="Baxter E.G."/>
            <person name="Helt G."/>
            <person name="Nelson C.R."/>
            <person name="Gabor G.L."/>
            <person name="Abril J.F."/>
            <person name="Agbayani A."/>
            <person name="An H.J."/>
            <person name="Andrews-Pfannkoch C."/>
            <person name="Baldwin D."/>
            <person name="Ballew R.M."/>
            <person name="Basu A."/>
            <person name="Baxendale J."/>
            <person name="Bayraktaroglu L."/>
            <person name="Beasley E.M."/>
            <person name="Beeson K.Y."/>
            <person name="Benos P.V."/>
            <person name="Berman B.P."/>
            <person name="Bhandari D."/>
            <person name="Bolshakov S."/>
            <person name="Borkova D."/>
            <person name="Botchan M.R."/>
            <person name="Bouck J."/>
            <person name="Brokstein P."/>
            <person name="Brottier P."/>
            <person name="Burtis K.C."/>
            <person name="Busam D.A."/>
            <person name="Butler H."/>
            <person name="Cadieu E."/>
            <person name="Center A."/>
            <person name="Chandra I."/>
            <person name="Cherry J.M."/>
            <person name="Cawley S."/>
            <person name="Dahlke C."/>
            <person name="Davenport L.B."/>
            <person name="Davies P."/>
            <person name="de Pablos B."/>
            <person name="Delcher A."/>
            <person name="Deng Z."/>
            <person name="Mays A.D."/>
            <person name="Dew I."/>
            <person name="Dietz S.M."/>
            <person name="Dodson K."/>
            <person name="Doup L.E."/>
            <person name="Downes M."/>
            <person name="Dugan-Rocha S."/>
            <person name="Dunkov B.C."/>
            <person name="Dunn P."/>
            <person name="Durbin K.J."/>
            <person name="Evangelista C.C."/>
            <person name="Ferraz C."/>
            <person name="Ferriera S."/>
            <person name="Fleischmann W."/>
            <person name="Fosler C."/>
            <person name="Gabrielian A.E."/>
            <person name="Garg N.S."/>
            <person name="Gelbart W.M."/>
            <person name="Glasser K."/>
            <person name="Glodek A."/>
            <person name="Gong F."/>
            <person name="Gorrell J.H."/>
            <person name="Gu Z."/>
            <person name="Guan P."/>
            <person name="Harris M."/>
            <person name="Harris N.L."/>
            <person name="Harvey D."/>
            <person name="Heiman T.J."/>
            <person name="Hernandez J.R."/>
            <person name="Houck J."/>
            <person name="Hostin D."/>
            <person name="Houston K.A."/>
            <person name="Howland T.J."/>
            <person name="Wei M.H."/>
            <person name="Ibegwam C."/>
            <person name="Jalali M."/>
            <person name="Kalush F."/>
            <person name="Karpen G.H."/>
            <person name="Ke Z."/>
            <person name="Kennison J.A."/>
            <person name="Ketchum K.A."/>
            <person name="Kimmel B.E."/>
            <person name="Kodira C.D."/>
            <person name="Kraft C."/>
            <person name="Kravitz S."/>
            <person name="Kulp D."/>
            <person name="Lai Z."/>
            <person name="Lasko P."/>
            <person name="Lei Y."/>
            <person name="Levitsky A.A."/>
            <person name="Li J."/>
            <person name="Li Z."/>
            <person name="Liang Y."/>
            <person name="Lin X."/>
            <person name="Liu X."/>
            <person name="Mattei B."/>
            <person name="McIntosh T.C."/>
            <person name="McLeod M.P."/>
            <person name="McPherson D."/>
            <person name="Merkulov G."/>
            <person name="Milshina N.V."/>
            <person name="Mobarry C."/>
            <person name="Morris J."/>
            <person name="Moshrefi A."/>
            <person name="Mount S.M."/>
            <person name="Moy M."/>
            <person name="Murphy B."/>
            <person name="Murphy L."/>
            <person name="Muzny D.M."/>
            <person name="Nelson D.L."/>
            <person name="Nelson D.R."/>
            <person name="Nelson K.A."/>
            <person name="Nixon K."/>
            <person name="Nusskern D.R."/>
            <person name="Pacleb J.M."/>
            <person name="Palazzolo M."/>
            <person name="Pittman G.S."/>
            <person name="Pan S."/>
            <person name="Pollard J."/>
            <person name="Puri V."/>
            <person name="Reese M.G."/>
            <person name="Reinert K."/>
            <person name="Remington K."/>
            <person name="Saunders R.D."/>
            <person name="Scheeler F."/>
            <person name="Shen H."/>
            <person name="Shue B.C."/>
            <person name="Siden-Kiamos I."/>
            <person name="Simpson M."/>
            <person name="Skupski M.P."/>
            <person name="Smith T."/>
            <person name="Spier E."/>
            <person name="Spradling A.C."/>
            <person name="Stapleton M."/>
            <person name="Strong R."/>
            <person name="Sun E."/>
            <person name="Svirskas R."/>
            <person name="Tector C."/>
            <person name="Turner R."/>
            <person name="Venter E."/>
            <person name="Wang A.H."/>
            <person name="Wang X."/>
            <person name="Wang Z.Y."/>
            <person name="Wassarman D.A."/>
            <person name="Weinstock G.M."/>
            <person name="Weissenbach J."/>
            <person name="Williams S.M."/>
            <person name="WoodageT"/>
            <person name="Worley K.C."/>
            <person name="Wu D."/>
            <person name="Yang S."/>
            <person name="Yao Q.A."/>
            <person name="Ye J."/>
            <person name="Yeh R.F."/>
            <person name="Zaveri J.S."/>
            <person name="Zhan M."/>
            <person name="Zhang G."/>
            <person name="Zhao Q."/>
            <person name="Zheng L."/>
            <person name="Zheng X.H."/>
            <person name="Zhong F.N."/>
            <person name="Zhong W."/>
            <person name="Zhou X."/>
            <person name="Zhu S."/>
            <person name="Zhu X."/>
            <person name="Smith H.O."/>
            <person name="Gibbs R.A."/>
            <person name="Myers E.W."/>
            <person name="Rubin G.M."/>
            <person name="Venter J.C."/>
        </authorList>
    </citation>
    <scope>NUCLEOTIDE SEQUENCE [LARGE SCALE GENOMIC DNA]</scope>
    <source>
        <strain evidence="14">Berkeley</strain>
    </source>
</reference>
<dbReference type="Proteomes" id="UP000000803">
    <property type="component" value="Chromosome 3R"/>
</dbReference>
<dbReference type="PROSITE" id="PS00134">
    <property type="entry name" value="TRYPSIN_HIS"/>
    <property type="match status" value="1"/>
</dbReference>
<dbReference type="CDD" id="cd00190">
    <property type="entry name" value="Tryp_SPc"/>
    <property type="match status" value="1"/>
</dbReference>
<accession>Q8IN70</accession>
<dbReference type="GO" id="GO:0006508">
    <property type="term" value="P:proteolysis"/>
    <property type="evidence" value="ECO:0007669"/>
    <property type="project" value="UniProtKB-KW"/>
</dbReference>
<dbReference type="MEROPS" id="S01.A22"/>
<proteinExistence type="evidence at transcript level"/>
<reference evidence="14" key="4">
    <citation type="journal article" date="2002" name="Genome Biol.">
        <title>The transposable elements of the Drosophila melanogaster euchromatin: a genomics perspective.</title>
        <authorList>
            <person name="Kaminker J.S."/>
            <person name="Bergman C.M."/>
            <person name="Kronmiller B."/>
            <person name="Carlson J."/>
            <person name="Svirskas R."/>
            <person name="Patel S."/>
            <person name="Frise E."/>
            <person name="Wheeler D.A."/>
            <person name="Lewis S.E."/>
            <person name="Rubin G.M."/>
            <person name="Ashburner M."/>
            <person name="Celniker S.E."/>
        </authorList>
    </citation>
    <scope>NUCLEOTIDE SEQUENCE [LARGE SCALE GENOMIC DNA]</scope>
    <source>
        <strain evidence="14">Berkeley</strain>
    </source>
</reference>
<organism evidence="11 14">
    <name type="scientific">Drosophila melanogaster</name>
    <name type="common">Fruit fly</name>
    <dbReference type="NCBI Taxonomy" id="7227"/>
    <lineage>
        <taxon>Eukaryota</taxon>
        <taxon>Metazoa</taxon>
        <taxon>Ecdysozoa</taxon>
        <taxon>Arthropoda</taxon>
        <taxon>Hexapoda</taxon>
        <taxon>Insecta</taxon>
        <taxon>Pterygota</taxon>
        <taxon>Neoptera</taxon>
        <taxon>Endopterygota</taxon>
        <taxon>Diptera</taxon>
        <taxon>Brachycera</taxon>
        <taxon>Muscomorpha</taxon>
        <taxon>Ephydroidea</taxon>
        <taxon>Drosophilidae</taxon>
        <taxon>Drosophila</taxon>
        <taxon>Sophophora</taxon>
    </lineage>
</organism>
<dbReference type="EMBL" id="BT030920">
    <property type="protein sequence ID" value="ABV82302.1"/>
    <property type="molecule type" value="mRNA"/>
</dbReference>
<evidence type="ECO:0000256" key="2">
    <source>
        <dbReference type="ARBA" id="ARBA00022723"/>
    </source>
</evidence>
<gene>
    <name evidence="11" type="primary">CG16731</name>
    <name evidence="11" type="synonym">c-SP6</name>
    <name evidence="12" type="synonym">CG31220-RA</name>
    <name evidence="11" type="synonym">cSP229</name>
    <name evidence="11" type="synonym">Dmel\CG31220</name>
    <name evidence="11" type="synonym">SP6</name>
    <name evidence="11 13" type="ORF">CG31220</name>
    <name evidence="11" type="ORF">Dmel_CG31220</name>
</gene>
<evidence type="ECO:0000256" key="3">
    <source>
        <dbReference type="ARBA" id="ARBA00022801"/>
    </source>
</evidence>
<dbReference type="Gene3D" id="2.40.10.10">
    <property type="entry name" value="Trypsin-like serine proteases"/>
    <property type="match status" value="2"/>
</dbReference>
<reference evidence="11 14" key="6">
    <citation type="journal article" date="2005" name="PLoS Comput. Biol.">
        <title>Combined evidence annotation of transposable elements in genome sequences.</title>
        <authorList>
            <person name="Quesneville H."/>
            <person name="Bergman C.M."/>
            <person name="Andrieu O."/>
            <person name="Autard D."/>
            <person name="Nouaud D."/>
            <person name="Ashburner M."/>
            <person name="Anxolabehere D."/>
        </authorList>
    </citation>
    <scope>NUCLEOTIDE SEQUENCE [LARGE SCALE GENOMIC DNA]</scope>
    <source>
        <strain evidence="14">Berkeley</strain>
    </source>
</reference>
<reference evidence="11" key="13">
    <citation type="journal article" date="2015" name="G3 (Bethesda)">
        <title>Gene Model Annotations for Drosophila melanogaster: The Rule-Benders.</title>
        <authorList>
            <consortium name="FlyBase Consortium"/>
            <person name="Crosby M.A."/>
            <person name="Gramates L.S."/>
            <person name="Dos Santos G."/>
            <person name="Matthews B.B."/>
            <person name="St Pierre S.E."/>
            <person name="Zhou P."/>
            <person name="Schroeder A.J."/>
            <person name="Falls K."/>
            <person name="Emmert D.B."/>
            <person name="Russo S.M."/>
            <person name="Gelbart W.M."/>
            <person name="null"/>
        </authorList>
    </citation>
    <scope>NUCLEOTIDE SEQUENCE</scope>
</reference>
<protein>
    <submittedName>
        <fullName evidence="12">IP19864p</fullName>
    </submittedName>
</protein>
<dbReference type="AGR" id="FB:FBgn0051220"/>
<evidence type="ECO:0000259" key="10">
    <source>
        <dbReference type="PROSITE" id="PS50240"/>
    </source>
</evidence>
<reference evidence="11" key="12">
    <citation type="journal article" date="2015" name="G3 (Bethesda)">
        <title>Gene Model Annotations for Drosophila melanogaster: Impact of High-Throughput Data.</title>
        <authorList>
            <consortium name="FlyBase Consortium"/>
            <person name="Matthews B.B."/>
            <person name="Dos Santos G."/>
            <person name="Crosby M.A."/>
            <person name="Emmert D.B."/>
            <person name="St Pierre S.E."/>
            <person name="Gramates L.S."/>
            <person name="Zhou P."/>
            <person name="Schroeder A.J."/>
            <person name="Falls K."/>
            <person name="Strelets V."/>
            <person name="Russo S.M."/>
            <person name="Gelbart W.M."/>
            <person name="null"/>
        </authorList>
    </citation>
    <scope>NUCLEOTIDE SEQUENCE</scope>
</reference>
<dbReference type="InterPro" id="IPR018114">
    <property type="entry name" value="TRYPSIN_HIS"/>
</dbReference>
<keyword evidence="2" id="KW-0479">Metal-binding</keyword>
<name>Q8IN70_DROME</name>
<dbReference type="GO" id="GO:0046872">
    <property type="term" value="F:metal ion binding"/>
    <property type="evidence" value="ECO:0007669"/>
    <property type="project" value="UniProtKB-KW"/>
</dbReference>
<evidence type="ECO:0000256" key="4">
    <source>
        <dbReference type="ARBA" id="ARBA00022825"/>
    </source>
</evidence>
<reference evidence="11" key="14">
    <citation type="journal article" date="2015" name="Genome Res.">
        <title>The Release 6 reference sequence of the Drosophila melanogaster genome.</title>
        <authorList>
            <person name="Hoskins R.A."/>
            <person name="Carlson J.W."/>
            <person name="Wan K.H."/>
            <person name="Park S."/>
            <person name="Mendez I."/>
            <person name="Galle S.E."/>
            <person name="Booth B.W."/>
            <person name="Pfeiffer B.D."/>
            <person name="George R.A."/>
            <person name="Svirskas R."/>
            <person name="Krzywinski M."/>
            <person name="Schein J."/>
            <person name="Accardo M.C."/>
            <person name="Damia E."/>
            <person name="Messina G."/>
            <person name="Mendez-Lago M."/>
            <person name="de Pablos B."/>
            <person name="Demakova O.V."/>
            <person name="Andreyeva E.N."/>
            <person name="Boldyreva L.V."/>
            <person name="Marra M."/>
            <person name="Carvalho A.B."/>
            <person name="Dimitri P."/>
            <person name="Villasante A."/>
            <person name="Zhimulev I.F."/>
            <person name="Rubin G.M."/>
            <person name="Karpen G.H."/>
            <person name="Celniker S.E."/>
        </authorList>
    </citation>
    <scope>NUCLEOTIDE SEQUENCE</scope>
</reference>
<reference evidence="11" key="7">
    <citation type="submission" date="2006-08" db="EMBL/GenBank/DDBJ databases">
        <authorList>
            <person name="Celniker S."/>
            <person name="Carlson J."/>
            <person name="Wan K."/>
            <person name="Frise E."/>
            <person name="Hoskins R."/>
            <person name="Park S."/>
            <person name="Svirskas R."/>
            <person name="Rubin G."/>
        </authorList>
    </citation>
    <scope>NUCLEOTIDE SEQUENCE</scope>
</reference>
<dbReference type="FlyBase" id="FBgn0051220">
    <property type="gene designation" value="CG31220"/>
</dbReference>
<dbReference type="InterPro" id="IPR001254">
    <property type="entry name" value="Trypsin_dom"/>
</dbReference>
<dbReference type="VEuPathDB" id="VectorBase:FBgn0051220"/>
<dbReference type="InterPro" id="IPR009003">
    <property type="entry name" value="Peptidase_S1_PA"/>
</dbReference>
<dbReference type="SMART" id="SM00020">
    <property type="entry name" value="Tryp_SPc"/>
    <property type="match status" value="1"/>
</dbReference>
<dbReference type="PRINTS" id="PR00722">
    <property type="entry name" value="CHYMOTRYPSIN"/>
</dbReference>
<evidence type="ECO:0000256" key="6">
    <source>
        <dbReference type="ARBA" id="ARBA00023145"/>
    </source>
</evidence>
<evidence type="ECO:0000313" key="14">
    <source>
        <dbReference type="Proteomes" id="UP000000803"/>
    </source>
</evidence>
<dbReference type="InterPro" id="IPR051487">
    <property type="entry name" value="Ser/Thr_Proteases_Immune/Dev"/>
</dbReference>
<comment type="similarity">
    <text evidence="8">Belongs to the peptidase S1 family. CLIP subfamily.</text>
</comment>
<dbReference type="InterPro" id="IPR033116">
    <property type="entry name" value="TRYPSIN_SER"/>
</dbReference>
<dbReference type="PROSITE" id="PS50240">
    <property type="entry name" value="TRYPSIN_DOM"/>
    <property type="match status" value="1"/>
</dbReference>
<dbReference type="AlphaFoldDB" id="Q8IN70"/>
<dbReference type="SMR" id="Q8IN70"/>
<dbReference type="Pfam" id="PF00089">
    <property type="entry name" value="Trypsin"/>
    <property type="match status" value="1"/>
</dbReference>
<evidence type="ECO:0000256" key="9">
    <source>
        <dbReference type="RuleBase" id="RU363034"/>
    </source>
</evidence>
<dbReference type="InterPro" id="IPR043504">
    <property type="entry name" value="Peptidase_S1_PA_chymotrypsin"/>
</dbReference>
<dbReference type="KEGG" id="dme:Dmel_CG31220"/>
<evidence type="ECO:0000313" key="12">
    <source>
        <dbReference type="EMBL" id="ABV82302.1"/>
    </source>
</evidence>
<reference evidence="11 14" key="8">
    <citation type="journal article" date="2007" name="Science">
        <title>The Release 5.1 annotation of Drosophila melanogaster heterochromatin.</title>
        <authorList>
            <person name="Smith C.D."/>
            <person name="Shu S."/>
            <person name="Mungall C.J."/>
            <person name="Karpen G.H."/>
        </authorList>
    </citation>
    <scope>NUCLEOTIDE SEQUENCE [LARGE SCALE GENOMIC DNA]</scope>
    <source>
        <strain evidence="14">Berkeley</strain>
    </source>
</reference>
<dbReference type="FunFam" id="2.40.10.10:FF:000078">
    <property type="entry name" value="Serine protease H137"/>
    <property type="match status" value="1"/>
</dbReference>
<dbReference type="HOGENOM" id="CLU_006842_0_3_1"/>
<dbReference type="GO" id="GO:0005615">
    <property type="term" value="C:extracellular space"/>
    <property type="evidence" value="ECO:0000318"/>
    <property type="project" value="GO_Central"/>
</dbReference>
<dbReference type="GeneID" id="326126"/>
<dbReference type="GO" id="GO:0004252">
    <property type="term" value="F:serine-type endopeptidase activity"/>
    <property type="evidence" value="ECO:0000255"/>
    <property type="project" value="FlyBase"/>
</dbReference>
<evidence type="ECO:0000256" key="7">
    <source>
        <dbReference type="ARBA" id="ARBA00023157"/>
    </source>
</evidence>
<evidence type="ECO:0000256" key="1">
    <source>
        <dbReference type="ARBA" id="ARBA00022670"/>
    </source>
</evidence>
<dbReference type="ExpressionAtlas" id="Q8IN70">
    <property type="expression patterns" value="baseline and differential"/>
</dbReference>
<dbReference type="eggNOG" id="KOG3627">
    <property type="taxonomic scope" value="Eukaryota"/>
</dbReference>
<reference evidence="11 14" key="5">
    <citation type="journal article" date="2002" name="Genome Biol.">
        <title>Heterochromatic sequences in a Drosophila whole-genome shotgun assembly.</title>
        <authorList>
            <person name="Hoskins R.A."/>
            <person name="Smith C.D."/>
            <person name="Carlson J.W."/>
            <person name="Carvalho A.B."/>
            <person name="Halpern A."/>
            <person name="Kaminker J.S."/>
            <person name="Kennedy C."/>
            <person name="Mungall C.J."/>
            <person name="Sullivan B.A."/>
            <person name="Sutton G.G."/>
            <person name="Yasuhara J.C."/>
            <person name="Wakimoto B.T."/>
            <person name="Myers E.W."/>
            <person name="Celniker S.E."/>
            <person name="Rubin G.M."/>
            <person name="Karpen G.H."/>
        </authorList>
    </citation>
    <scope>NUCLEOTIDE SEQUENCE [LARGE SCALE GENOMIC DNA]</scope>
    <source>
        <strain evidence="14">Berkeley</strain>
    </source>
</reference>